<dbReference type="Gene3D" id="3.40.190.150">
    <property type="entry name" value="Bordetella uptake gene, domain 1"/>
    <property type="match status" value="1"/>
</dbReference>
<dbReference type="InterPro" id="IPR042100">
    <property type="entry name" value="Bug_dom1"/>
</dbReference>
<proteinExistence type="inferred from homology"/>
<dbReference type="InterPro" id="IPR005064">
    <property type="entry name" value="BUG"/>
</dbReference>
<evidence type="ECO:0000313" key="4">
    <source>
        <dbReference type="Proteomes" id="UP000319722"/>
    </source>
</evidence>
<dbReference type="EMBL" id="VIVL01000011">
    <property type="protein sequence ID" value="TWD76878.1"/>
    <property type="molecule type" value="Genomic_DNA"/>
</dbReference>
<reference evidence="3 4" key="1">
    <citation type="submission" date="2019-06" db="EMBL/GenBank/DDBJ databases">
        <title>Sorghum-associated microbial communities from plants grown in Nebraska, USA.</title>
        <authorList>
            <person name="Schachtman D."/>
        </authorList>
    </citation>
    <scope>NUCLEOTIDE SEQUENCE [LARGE SCALE GENOMIC DNA]</scope>
    <source>
        <strain evidence="3 4">T529</strain>
    </source>
</reference>
<evidence type="ECO:0000256" key="1">
    <source>
        <dbReference type="ARBA" id="ARBA00006987"/>
    </source>
</evidence>
<evidence type="ECO:0000256" key="2">
    <source>
        <dbReference type="SAM" id="SignalP"/>
    </source>
</evidence>
<feature type="signal peptide" evidence="2">
    <location>
        <begin position="1"/>
        <end position="28"/>
    </location>
</feature>
<keyword evidence="2" id="KW-0732">Signal</keyword>
<organism evidence="3 4">
    <name type="scientific">Variovorax beijingensis</name>
    <dbReference type="NCBI Taxonomy" id="2496117"/>
    <lineage>
        <taxon>Bacteria</taxon>
        <taxon>Pseudomonadati</taxon>
        <taxon>Pseudomonadota</taxon>
        <taxon>Betaproteobacteria</taxon>
        <taxon>Burkholderiales</taxon>
        <taxon>Comamonadaceae</taxon>
        <taxon>Variovorax</taxon>
    </lineage>
</organism>
<dbReference type="Proteomes" id="UP000319722">
    <property type="component" value="Unassembled WGS sequence"/>
</dbReference>
<comment type="similarity">
    <text evidence="1">Belongs to the UPF0065 (bug) family.</text>
</comment>
<dbReference type="AlphaFoldDB" id="A0A561BDI1"/>
<dbReference type="PANTHER" id="PTHR42928:SF5">
    <property type="entry name" value="BLR1237 PROTEIN"/>
    <property type="match status" value="1"/>
</dbReference>
<dbReference type="SUPFAM" id="SSF53850">
    <property type="entry name" value="Periplasmic binding protein-like II"/>
    <property type="match status" value="1"/>
</dbReference>
<evidence type="ECO:0000313" key="3">
    <source>
        <dbReference type="EMBL" id="TWD76878.1"/>
    </source>
</evidence>
<protein>
    <submittedName>
        <fullName evidence="3">Tripartite-type tricarboxylate transporter receptor subunit TctC</fullName>
    </submittedName>
</protein>
<dbReference type="RefSeq" id="WP_145746705.1">
    <property type="nucleotide sequence ID" value="NZ_VIVL01000011.1"/>
</dbReference>
<dbReference type="PANTHER" id="PTHR42928">
    <property type="entry name" value="TRICARBOXYLATE-BINDING PROTEIN"/>
    <property type="match status" value="1"/>
</dbReference>
<sequence>MNTSARRAFVIAFLGLLAASATPTTAVAQAAYPSKTVKIVVPYPPGGTNDSVARVLAQRLADRLGQPFIVENKAGASGNLGAEFVARAPADGYTLILVTMGHTIHPSLYRNLRYDIRTDLAPITSLTTGPALLMVNPNMGVNSLKDLIALAKSKPGALNFSSAGNGSSTHLATEYLSERAGIKMTHIPFNGSAPAMMDVIAGNSQVVMDMMFSATPQVKGGKLKAIAQTGAKRSPAMPDVPTVAEAGLPGFDVSVWNGLMAPAGTPKEVIAKLNAEIKRELDSPEFKERLAAQGYEPAWSTPEQFDKLIASDIERWAKVVKTSGAKAE</sequence>
<comment type="caution">
    <text evidence="3">The sequence shown here is derived from an EMBL/GenBank/DDBJ whole genome shotgun (WGS) entry which is preliminary data.</text>
</comment>
<dbReference type="Pfam" id="PF03401">
    <property type="entry name" value="TctC"/>
    <property type="match status" value="1"/>
</dbReference>
<dbReference type="CDD" id="cd13578">
    <property type="entry name" value="PBP2_Bug27"/>
    <property type="match status" value="1"/>
</dbReference>
<dbReference type="PIRSF" id="PIRSF017082">
    <property type="entry name" value="YflP"/>
    <property type="match status" value="1"/>
</dbReference>
<dbReference type="OrthoDB" id="8678477at2"/>
<keyword evidence="3" id="KW-0675">Receptor</keyword>
<name>A0A561BDI1_9BURK</name>
<feature type="chain" id="PRO_5021965874" evidence="2">
    <location>
        <begin position="29"/>
        <end position="328"/>
    </location>
</feature>
<dbReference type="Gene3D" id="3.40.190.10">
    <property type="entry name" value="Periplasmic binding protein-like II"/>
    <property type="match status" value="1"/>
</dbReference>
<accession>A0A561BDI1</accession>
<gene>
    <name evidence="3" type="ORF">FB547_111230</name>
</gene>